<dbReference type="AlphaFoldDB" id="A0A4R5DF43"/>
<gene>
    <name evidence="1" type="ORF">E0F88_22220</name>
</gene>
<dbReference type="OrthoDB" id="122670at2"/>
<sequence>MYVFQRSLASAFSCRIWRTRSSVLNRNRYIIIGDLPRKQTRLIQAWVELYREELINNYLESQKDNGQLRKIKPLQ</sequence>
<dbReference type="EMBL" id="SMFL01000009">
    <property type="protein sequence ID" value="TDE12552.1"/>
    <property type="molecule type" value="Genomic_DNA"/>
</dbReference>
<organism evidence="1 2">
    <name type="scientific">Dyadobacter psychrotolerans</name>
    <dbReference type="NCBI Taxonomy" id="2541721"/>
    <lineage>
        <taxon>Bacteria</taxon>
        <taxon>Pseudomonadati</taxon>
        <taxon>Bacteroidota</taxon>
        <taxon>Cytophagia</taxon>
        <taxon>Cytophagales</taxon>
        <taxon>Spirosomataceae</taxon>
        <taxon>Dyadobacter</taxon>
    </lineage>
</organism>
<evidence type="ECO:0000313" key="1">
    <source>
        <dbReference type="EMBL" id="TDE12552.1"/>
    </source>
</evidence>
<dbReference type="Pfam" id="PF13711">
    <property type="entry name" value="DUF4160"/>
    <property type="match status" value="1"/>
</dbReference>
<dbReference type="Proteomes" id="UP000294850">
    <property type="component" value="Unassembled WGS sequence"/>
</dbReference>
<evidence type="ECO:0000313" key="2">
    <source>
        <dbReference type="Proteomes" id="UP000294850"/>
    </source>
</evidence>
<name>A0A4R5DF43_9BACT</name>
<accession>A0A4R5DF43</accession>
<dbReference type="InterPro" id="IPR025427">
    <property type="entry name" value="DUF4160"/>
</dbReference>
<keyword evidence="2" id="KW-1185">Reference proteome</keyword>
<reference evidence="1 2" key="1">
    <citation type="submission" date="2019-03" db="EMBL/GenBank/DDBJ databases">
        <title>Dyadobacter AR-3-6 sp. nov., isolated from arctic soil.</title>
        <authorList>
            <person name="Chaudhary D.K."/>
        </authorList>
    </citation>
    <scope>NUCLEOTIDE SEQUENCE [LARGE SCALE GENOMIC DNA]</scope>
    <source>
        <strain evidence="1 2">AR-3-6</strain>
    </source>
</reference>
<protein>
    <submittedName>
        <fullName evidence="1">DUF4160 domain-containing protein</fullName>
    </submittedName>
</protein>
<comment type="caution">
    <text evidence="1">The sequence shown here is derived from an EMBL/GenBank/DDBJ whole genome shotgun (WGS) entry which is preliminary data.</text>
</comment>
<proteinExistence type="predicted"/>